<accession>A0A5N5FBS2</accession>
<name>A0A5N5FBS2_9ROSA</name>
<sequence>MPLTPLVASLPELVKKFGQIKTKLQSPPHSSKSFPLQNVSHIFKDWMRRDFTASFNLKVLHDAKMALTELYKAQSLSKAQYEYFLNFFENMRALKDQYQKAEWASNRVKCYQEKHKGLAMEDKIAVVDAKKMNLANHLCKKIEEVEKMNQEVEDSKAQLANNNMYLEEPGRIFTIMQNYYFRMATLAKDVKLLN</sequence>
<keyword evidence="3" id="KW-1185">Reference proteome</keyword>
<protein>
    <recommendedName>
        <fullName evidence="4">TMV resistance protein N-like</fullName>
    </recommendedName>
</protein>
<dbReference type="Proteomes" id="UP000327157">
    <property type="component" value="Unassembled WGS sequence"/>
</dbReference>
<dbReference type="EMBL" id="SMOL01000741">
    <property type="protein sequence ID" value="KAB2600539.1"/>
    <property type="molecule type" value="Genomic_DNA"/>
</dbReference>
<comment type="caution">
    <text evidence="2">The sequence shown here is derived from an EMBL/GenBank/DDBJ whole genome shotgun (WGS) entry which is preliminary data.</text>
</comment>
<evidence type="ECO:0000256" key="1">
    <source>
        <dbReference type="SAM" id="Coils"/>
    </source>
</evidence>
<dbReference type="AlphaFoldDB" id="A0A5N5FBS2"/>
<evidence type="ECO:0008006" key="4">
    <source>
        <dbReference type="Google" id="ProtNLM"/>
    </source>
</evidence>
<organism evidence="2 3">
    <name type="scientific">Pyrus ussuriensis x Pyrus communis</name>
    <dbReference type="NCBI Taxonomy" id="2448454"/>
    <lineage>
        <taxon>Eukaryota</taxon>
        <taxon>Viridiplantae</taxon>
        <taxon>Streptophyta</taxon>
        <taxon>Embryophyta</taxon>
        <taxon>Tracheophyta</taxon>
        <taxon>Spermatophyta</taxon>
        <taxon>Magnoliopsida</taxon>
        <taxon>eudicotyledons</taxon>
        <taxon>Gunneridae</taxon>
        <taxon>Pentapetalae</taxon>
        <taxon>rosids</taxon>
        <taxon>fabids</taxon>
        <taxon>Rosales</taxon>
        <taxon>Rosaceae</taxon>
        <taxon>Amygdaloideae</taxon>
        <taxon>Maleae</taxon>
        <taxon>Pyrus</taxon>
    </lineage>
</organism>
<reference evidence="2 3" key="1">
    <citation type="submission" date="2019-09" db="EMBL/GenBank/DDBJ databases">
        <authorList>
            <person name="Ou C."/>
        </authorList>
    </citation>
    <scope>NUCLEOTIDE SEQUENCE [LARGE SCALE GENOMIC DNA]</scope>
    <source>
        <strain evidence="2">S2</strain>
        <tissue evidence="2">Leaf</tissue>
    </source>
</reference>
<reference evidence="2 3" key="2">
    <citation type="submission" date="2019-11" db="EMBL/GenBank/DDBJ databases">
        <title>A de novo genome assembly of a pear dwarfing rootstock.</title>
        <authorList>
            <person name="Wang F."/>
            <person name="Wang J."/>
            <person name="Li S."/>
            <person name="Zhang Y."/>
            <person name="Fang M."/>
            <person name="Ma L."/>
            <person name="Zhao Y."/>
            <person name="Jiang S."/>
        </authorList>
    </citation>
    <scope>NUCLEOTIDE SEQUENCE [LARGE SCALE GENOMIC DNA]</scope>
    <source>
        <strain evidence="2">S2</strain>
        <tissue evidence="2">Leaf</tissue>
    </source>
</reference>
<keyword evidence="1" id="KW-0175">Coiled coil</keyword>
<gene>
    <name evidence="2" type="ORF">D8674_040515</name>
</gene>
<feature type="coiled-coil region" evidence="1">
    <location>
        <begin position="135"/>
        <end position="162"/>
    </location>
</feature>
<evidence type="ECO:0000313" key="2">
    <source>
        <dbReference type="EMBL" id="KAB2600539.1"/>
    </source>
</evidence>
<proteinExistence type="predicted"/>
<evidence type="ECO:0000313" key="3">
    <source>
        <dbReference type="Proteomes" id="UP000327157"/>
    </source>
</evidence>